<keyword evidence="1" id="KW-1133">Transmembrane helix</keyword>
<dbReference type="AlphaFoldDB" id="A0A915DAV2"/>
<keyword evidence="2" id="KW-1185">Reference proteome</keyword>
<accession>A0A915DAV2</accession>
<dbReference type="Proteomes" id="UP000887574">
    <property type="component" value="Unplaced"/>
</dbReference>
<protein>
    <submittedName>
        <fullName evidence="3">MFS transporter</fullName>
    </submittedName>
</protein>
<evidence type="ECO:0000256" key="1">
    <source>
        <dbReference type="SAM" id="Phobius"/>
    </source>
</evidence>
<dbReference type="WBParaSite" id="jg17929">
    <property type="protein sequence ID" value="jg17929"/>
    <property type="gene ID" value="jg17929"/>
</dbReference>
<dbReference type="InterPro" id="IPR036259">
    <property type="entry name" value="MFS_trans_sf"/>
</dbReference>
<proteinExistence type="predicted"/>
<dbReference type="SUPFAM" id="SSF103473">
    <property type="entry name" value="MFS general substrate transporter"/>
    <property type="match status" value="1"/>
</dbReference>
<keyword evidence="1" id="KW-0472">Membrane</keyword>
<feature type="transmembrane region" description="Helical" evidence="1">
    <location>
        <begin position="89"/>
        <end position="110"/>
    </location>
</feature>
<sequence length="126" mass="14212">MSLAFWSFHSVRLQVALILSFSLAVHGLMRGNLSMALISKLQSCKASQLVGAKNMISYSVLAILVCTWAVPFVVYFLPHYLFTSTIRFFMGFAQGFFIPCASLMIAKWFAESEKVLLWLYLQLVTS</sequence>
<evidence type="ECO:0000313" key="3">
    <source>
        <dbReference type="WBParaSite" id="jg17929"/>
    </source>
</evidence>
<keyword evidence="1" id="KW-0812">Transmembrane</keyword>
<evidence type="ECO:0000313" key="2">
    <source>
        <dbReference type="Proteomes" id="UP000887574"/>
    </source>
</evidence>
<feature type="transmembrane region" description="Helical" evidence="1">
    <location>
        <begin position="55"/>
        <end position="77"/>
    </location>
</feature>
<name>A0A915DAV2_9BILA</name>
<dbReference type="Gene3D" id="1.20.1250.20">
    <property type="entry name" value="MFS general substrate transporter like domains"/>
    <property type="match status" value="1"/>
</dbReference>
<organism evidence="2 3">
    <name type="scientific">Ditylenchus dipsaci</name>
    <dbReference type="NCBI Taxonomy" id="166011"/>
    <lineage>
        <taxon>Eukaryota</taxon>
        <taxon>Metazoa</taxon>
        <taxon>Ecdysozoa</taxon>
        <taxon>Nematoda</taxon>
        <taxon>Chromadorea</taxon>
        <taxon>Rhabditida</taxon>
        <taxon>Tylenchina</taxon>
        <taxon>Tylenchomorpha</taxon>
        <taxon>Sphaerularioidea</taxon>
        <taxon>Anguinidae</taxon>
        <taxon>Anguininae</taxon>
        <taxon>Ditylenchus</taxon>
    </lineage>
</organism>
<reference evidence="3" key="1">
    <citation type="submission" date="2022-11" db="UniProtKB">
        <authorList>
            <consortium name="WormBaseParasite"/>
        </authorList>
    </citation>
    <scope>IDENTIFICATION</scope>
</reference>